<dbReference type="SUPFAM" id="SSF52540">
    <property type="entry name" value="P-loop containing nucleoside triphosphate hydrolases"/>
    <property type="match status" value="1"/>
</dbReference>
<organism evidence="7 8">
    <name type="scientific">Lupinus angustifolius</name>
    <name type="common">Narrow-leaved blue lupine</name>
    <dbReference type="NCBI Taxonomy" id="3871"/>
    <lineage>
        <taxon>Eukaryota</taxon>
        <taxon>Viridiplantae</taxon>
        <taxon>Streptophyta</taxon>
        <taxon>Embryophyta</taxon>
        <taxon>Tracheophyta</taxon>
        <taxon>Spermatophyta</taxon>
        <taxon>Magnoliopsida</taxon>
        <taxon>eudicotyledons</taxon>
        <taxon>Gunneridae</taxon>
        <taxon>Pentapetalae</taxon>
        <taxon>rosids</taxon>
        <taxon>fabids</taxon>
        <taxon>Fabales</taxon>
        <taxon>Fabaceae</taxon>
        <taxon>Papilionoideae</taxon>
        <taxon>50 kb inversion clade</taxon>
        <taxon>genistoids sensu lato</taxon>
        <taxon>core genistoids</taxon>
        <taxon>Genisteae</taxon>
        <taxon>Lupinus</taxon>
    </lineage>
</organism>
<feature type="domain" description="QLQ" evidence="6">
    <location>
        <begin position="42"/>
        <end position="78"/>
    </location>
</feature>
<dbReference type="STRING" id="3871.A0A1J7GI32"/>
<dbReference type="Pfam" id="PF00176">
    <property type="entry name" value="SNF2-rel_dom"/>
    <property type="match status" value="1"/>
</dbReference>
<feature type="region of interest" description="Disordered" evidence="4">
    <location>
        <begin position="155"/>
        <end position="191"/>
    </location>
</feature>
<dbReference type="Gene3D" id="1.20.5.170">
    <property type="match status" value="1"/>
</dbReference>
<feature type="compositionally biased region" description="Polar residues" evidence="4">
    <location>
        <begin position="1"/>
        <end position="13"/>
    </location>
</feature>
<dbReference type="SMART" id="SM00951">
    <property type="entry name" value="QLQ"/>
    <property type="match status" value="1"/>
</dbReference>
<dbReference type="Proteomes" id="UP000188354">
    <property type="component" value="Chromosome LG17"/>
</dbReference>
<name>A0A1J7GI32_LUPAN</name>
<reference evidence="7 8" key="1">
    <citation type="journal article" date="2017" name="Plant Biotechnol. J.">
        <title>A comprehensive draft genome sequence for lupin (Lupinus angustifolius), an emerging health food: insights into plant-microbe interactions and legume evolution.</title>
        <authorList>
            <person name="Hane J.K."/>
            <person name="Ming Y."/>
            <person name="Kamphuis L.G."/>
            <person name="Nelson M.N."/>
            <person name="Garg G."/>
            <person name="Atkins C.A."/>
            <person name="Bayer P.E."/>
            <person name="Bravo A."/>
            <person name="Bringans S."/>
            <person name="Cannon S."/>
            <person name="Edwards D."/>
            <person name="Foley R."/>
            <person name="Gao L.L."/>
            <person name="Harrison M.J."/>
            <person name="Huang W."/>
            <person name="Hurgobin B."/>
            <person name="Li S."/>
            <person name="Liu C.W."/>
            <person name="McGrath A."/>
            <person name="Morahan G."/>
            <person name="Murray J."/>
            <person name="Weller J."/>
            <person name="Jian J."/>
            <person name="Singh K.B."/>
        </authorList>
    </citation>
    <scope>NUCLEOTIDE SEQUENCE [LARGE SCALE GENOMIC DNA]</scope>
    <source>
        <strain evidence="8">cv. Tanjil</strain>
        <tissue evidence="7">Whole plant</tissue>
    </source>
</reference>
<dbReference type="Gramene" id="OIV94025">
    <property type="protein sequence ID" value="OIV94025"/>
    <property type="gene ID" value="TanjilG_19386"/>
</dbReference>
<dbReference type="GO" id="GO:0005524">
    <property type="term" value="F:ATP binding"/>
    <property type="evidence" value="ECO:0007669"/>
    <property type="project" value="InterPro"/>
</dbReference>
<keyword evidence="8" id="KW-1185">Reference proteome</keyword>
<dbReference type="SMART" id="SM00487">
    <property type="entry name" value="DEXDc"/>
    <property type="match status" value="1"/>
</dbReference>
<proteinExistence type="predicted"/>
<dbReference type="FunFam" id="1.20.5.170:FF:000100">
    <property type="entry name" value="ATP-dependent helicase BRM"/>
    <property type="match status" value="1"/>
</dbReference>
<dbReference type="GO" id="GO:0006355">
    <property type="term" value="P:regulation of DNA-templated transcription"/>
    <property type="evidence" value="ECO:0007669"/>
    <property type="project" value="InterPro"/>
</dbReference>
<feature type="region of interest" description="Disordered" evidence="4">
    <location>
        <begin position="1"/>
        <end position="45"/>
    </location>
</feature>
<keyword evidence="2" id="KW-0804">Transcription</keyword>
<gene>
    <name evidence="7" type="ORF">TanjilG_19386</name>
</gene>
<evidence type="ECO:0000256" key="4">
    <source>
        <dbReference type="SAM" id="MobiDB-lite"/>
    </source>
</evidence>
<evidence type="ECO:0000256" key="1">
    <source>
        <dbReference type="ARBA" id="ARBA00004123"/>
    </source>
</evidence>
<dbReference type="InterPro" id="IPR000330">
    <property type="entry name" value="SNF2_N"/>
</dbReference>
<dbReference type="GO" id="GO:0048731">
    <property type="term" value="P:system development"/>
    <property type="evidence" value="ECO:0007669"/>
    <property type="project" value="UniProtKB-ARBA"/>
</dbReference>
<keyword evidence="2" id="KW-0805">Transcription regulation</keyword>
<evidence type="ECO:0000256" key="3">
    <source>
        <dbReference type="ARBA" id="ARBA00023242"/>
    </source>
</evidence>
<dbReference type="InterPro" id="IPR014001">
    <property type="entry name" value="Helicase_ATP-bd"/>
</dbReference>
<feature type="compositionally biased region" description="Polar residues" evidence="4">
    <location>
        <begin position="83"/>
        <end position="136"/>
    </location>
</feature>
<sequence length="771" mass="87952">MQQIRQLNQSTPQAGGPINEGGSGNYARSQGSPAQMPQQQSKFTKQQLHVLKAQILAFRRLKKGEGTLPQELLRAIAPPPLETQMQPPNHPSGGQIQDKSTGSIVAEQPSYTESNTKDSQSIPTVNGQSSLKQQSFGRDEKSIMPSVHMQAVVPPASKESAPMLSAGKEQQKSIASSAKSDQDNEHGDNRTPIRSELALDRGKAIAPQPSVPDSMQMKKPEQVSTMSQPKDVGSTRKYHGPLFDFPFFTRKHDSFGSSMMVNNNNNLSLAYDVNEILFEEGMEVLTKKRTEKLKKIEGLLAVNLERKRIRPDLVLKLQIEEKKLRLLDLQARLRNEIDQQQQEIMAMPDRPYRKFVRLCERQRMELARQVQTSQRALREKQLKSIFQWRKKLLEAHWAIRDARTARNRGVAKYHERMLREFSKRKDDDRDKRMEALKNNDVDRYREMLLEQQTSMPGDAAERYAVLSSFLSQTEEYLHKLGSKITATKNQQEVEEAAKAAAAAARLQAGLSEEEVRAAATCAGEEMMIRNHFMEINTPRHSSSVNKYYSLAHAVNETVIRQPSMLRAGTLRDYQLVGLQWMLSLYNNKLNGILADEMGLGKTVQVMALIAYLMEFKGNYGPHLIIVPNAVLVNWKSELYNWLPSVSCIFYVGMKDQRAKLFSQEVSAMKFNVLVTTYEFIMYDRSKLSKIDWKYIIIDEAQRMKDRDSVLARDLDKYRCQRRLLLTGTPLQLVFPFITKFTYVPLHVKYLFAKRHMTGEGCKNTASLMGEK</sequence>
<dbReference type="Pfam" id="PF08880">
    <property type="entry name" value="QLQ"/>
    <property type="match status" value="1"/>
</dbReference>
<evidence type="ECO:0008006" key="9">
    <source>
        <dbReference type="Google" id="ProtNLM"/>
    </source>
</evidence>
<dbReference type="PANTHER" id="PTHR10799">
    <property type="entry name" value="SNF2/RAD54 HELICASE FAMILY"/>
    <property type="match status" value="1"/>
</dbReference>
<feature type="domain" description="Helicase ATP-binding" evidence="5">
    <location>
        <begin position="582"/>
        <end position="747"/>
    </location>
</feature>
<comment type="subcellular location">
    <subcellularLocation>
        <location evidence="1">Nucleus</location>
    </subcellularLocation>
</comment>
<evidence type="ECO:0000259" key="6">
    <source>
        <dbReference type="PROSITE" id="PS51666"/>
    </source>
</evidence>
<evidence type="ECO:0000313" key="8">
    <source>
        <dbReference type="Proteomes" id="UP000188354"/>
    </source>
</evidence>
<dbReference type="OMA" id="EGCKNTA"/>
<dbReference type="InterPro" id="IPR038718">
    <property type="entry name" value="SNF2-like_sf"/>
</dbReference>
<feature type="compositionally biased region" description="Polar residues" evidence="4">
    <location>
        <begin position="26"/>
        <end position="45"/>
    </location>
</feature>
<feature type="region of interest" description="Disordered" evidence="4">
    <location>
        <begin position="63"/>
        <end position="138"/>
    </location>
</feature>
<dbReference type="FunFam" id="3.40.50.10810:FF:000017">
    <property type="entry name" value="ATP-dependent helicase BRM"/>
    <property type="match status" value="1"/>
</dbReference>
<dbReference type="EMBL" id="CM007377">
    <property type="protein sequence ID" value="OIV94025.1"/>
    <property type="molecule type" value="Genomic_DNA"/>
</dbReference>
<evidence type="ECO:0000259" key="5">
    <source>
        <dbReference type="PROSITE" id="PS51192"/>
    </source>
</evidence>
<keyword evidence="3" id="KW-0539">Nucleus</keyword>
<protein>
    <recommendedName>
        <fullName evidence="9">Helicase ATP-binding domain-containing protein</fullName>
    </recommendedName>
</protein>
<dbReference type="AlphaFoldDB" id="A0A1J7GI32"/>
<dbReference type="InterPro" id="IPR014978">
    <property type="entry name" value="Gln-Leu-Gln_QLQ"/>
</dbReference>
<evidence type="ECO:0000313" key="7">
    <source>
        <dbReference type="EMBL" id="OIV94025.1"/>
    </source>
</evidence>
<evidence type="ECO:0000256" key="2">
    <source>
        <dbReference type="ARBA" id="ARBA00023015"/>
    </source>
</evidence>
<dbReference type="PROSITE" id="PS51666">
    <property type="entry name" value="QLQ"/>
    <property type="match status" value="1"/>
</dbReference>
<dbReference type="Gene3D" id="3.40.50.10810">
    <property type="entry name" value="Tandem AAA-ATPase domain"/>
    <property type="match status" value="1"/>
</dbReference>
<dbReference type="GO" id="GO:0005634">
    <property type="term" value="C:nucleus"/>
    <property type="evidence" value="ECO:0007669"/>
    <property type="project" value="UniProtKB-SubCell"/>
</dbReference>
<dbReference type="PROSITE" id="PS51192">
    <property type="entry name" value="HELICASE_ATP_BIND_1"/>
    <property type="match status" value="1"/>
</dbReference>
<accession>A0A1J7GI32</accession>
<dbReference type="InterPro" id="IPR027417">
    <property type="entry name" value="P-loop_NTPase"/>
</dbReference>
<feature type="compositionally biased region" description="Basic and acidic residues" evidence="4">
    <location>
        <begin position="180"/>
        <end position="191"/>
    </location>
</feature>